<comment type="caution">
    <text evidence="2">The sequence shown here is derived from an EMBL/GenBank/DDBJ whole genome shotgun (WGS) entry which is preliminary data.</text>
</comment>
<sequence length="379" mass="41033">MVRISLFGTPLSPILALALATCAVAVVDKWTPESFNWSALDTGPRENWKGLYLNHNGTAAHIRELAVTTGVDVRTTADGATVLVAPWAIGLAWHAFNLALTGAGLASTIKTCAQNEGQADNIFYCVTGLLSTIIGVGGEVSAAKKFAQSKGYLGVAANAWMQSGLERIDLHEFARDLDSLPALNMTSQKAHNYFVHNALRSLSTDEVDFVGYAPDSHKLARRGSSVHPFAPMFRFNHHKYGPMELTSRDTGESGVHFTISYAGHPTHHATQAKRDEFYKHERLSEHLMEGRFDSEASSADPGDISFNGADAFGQIERQVECFAGTQWDEGNVLSVQMYDQANRATFGYASIGIFPDSSVDSGLQDFGPRGMPLTGGQNC</sequence>
<name>A0A397H0M3_ASPTH</name>
<accession>A0A397H0M3</accession>
<dbReference type="VEuPathDB" id="FungiDB:CDV56_106133"/>
<feature type="signal peptide" evidence="1">
    <location>
        <begin position="1"/>
        <end position="25"/>
    </location>
</feature>
<dbReference type="EMBL" id="NKHU02000118">
    <property type="protein sequence ID" value="RHZ53920.1"/>
    <property type="molecule type" value="Genomic_DNA"/>
</dbReference>
<dbReference type="Proteomes" id="UP000215305">
    <property type="component" value="Unassembled WGS sequence"/>
</dbReference>
<keyword evidence="3" id="KW-1185">Reference proteome</keyword>
<feature type="chain" id="PRO_5017467014" evidence="1">
    <location>
        <begin position="26"/>
        <end position="379"/>
    </location>
</feature>
<dbReference type="GeneID" id="38128107"/>
<dbReference type="OrthoDB" id="2820380at2759"/>
<evidence type="ECO:0000313" key="2">
    <source>
        <dbReference type="EMBL" id="RHZ53920.1"/>
    </source>
</evidence>
<protein>
    <submittedName>
        <fullName evidence="2">Uncharacterized protein</fullName>
    </submittedName>
</protein>
<dbReference type="AlphaFoldDB" id="A0A397H0M3"/>
<evidence type="ECO:0000256" key="1">
    <source>
        <dbReference type="SAM" id="SignalP"/>
    </source>
</evidence>
<proteinExistence type="predicted"/>
<keyword evidence="1" id="KW-0732">Signal</keyword>
<reference evidence="2" key="1">
    <citation type="submission" date="2018-08" db="EMBL/GenBank/DDBJ databases">
        <title>Draft genome sequence of azole-resistant Aspergillus thermomutatus (Neosartorya pseudofischeri) strain HMR AF 39, isolated from a human nasal aspirate.</title>
        <authorList>
            <person name="Parent-Michaud M."/>
            <person name="Dufresne P.J."/>
            <person name="Fournier E."/>
            <person name="Martineau C."/>
            <person name="Moreira S."/>
            <person name="Perkins V."/>
            <person name="De Repentigny L."/>
            <person name="Dufresne S.F."/>
        </authorList>
    </citation>
    <scope>NUCLEOTIDE SEQUENCE [LARGE SCALE GENOMIC DNA]</scope>
    <source>
        <strain evidence="2">HMR AF 39</strain>
    </source>
</reference>
<organism evidence="2 3">
    <name type="scientific">Aspergillus thermomutatus</name>
    <name type="common">Neosartorya pseudofischeri</name>
    <dbReference type="NCBI Taxonomy" id="41047"/>
    <lineage>
        <taxon>Eukaryota</taxon>
        <taxon>Fungi</taxon>
        <taxon>Dikarya</taxon>
        <taxon>Ascomycota</taxon>
        <taxon>Pezizomycotina</taxon>
        <taxon>Eurotiomycetes</taxon>
        <taxon>Eurotiomycetidae</taxon>
        <taxon>Eurotiales</taxon>
        <taxon>Aspergillaceae</taxon>
        <taxon>Aspergillus</taxon>
        <taxon>Aspergillus subgen. Fumigati</taxon>
    </lineage>
</organism>
<gene>
    <name evidence="2" type="ORF">CDV56_106133</name>
</gene>
<evidence type="ECO:0000313" key="3">
    <source>
        <dbReference type="Proteomes" id="UP000215305"/>
    </source>
</evidence>
<dbReference type="RefSeq" id="XP_026613777.1">
    <property type="nucleotide sequence ID" value="XM_026759752.1"/>
</dbReference>